<reference evidence="1" key="1">
    <citation type="submission" date="2017-04" db="EMBL/GenBank/DDBJ databases">
        <title>Unveiling RNA virosphere associated with marine microorganisms.</title>
        <authorList>
            <person name="Urayama S."/>
            <person name="Takaki Y."/>
            <person name="Nishi S."/>
            <person name="Yoshida Y."/>
            <person name="Deguchi S."/>
            <person name="Takai K."/>
            <person name="Nunoura T."/>
        </authorList>
    </citation>
    <scope>NUCLEOTIDE SEQUENCE</scope>
</reference>
<dbReference type="EMBL" id="BDQA01000275">
    <property type="protein sequence ID" value="GBH21725.1"/>
    <property type="molecule type" value="Genomic_RNA"/>
</dbReference>
<proteinExistence type="predicted"/>
<dbReference type="AlphaFoldDB" id="A0A2V0RHZ9"/>
<protein>
    <submittedName>
        <fullName evidence="1">Uncharacterized protein</fullName>
    </submittedName>
</protein>
<comment type="caution">
    <text evidence="1">The sequence shown here is derived from an EMBL/GenBank/DDBJ whole genome shotgun (WGS) entry which is preliminary data.</text>
</comment>
<evidence type="ECO:0000313" key="1">
    <source>
        <dbReference type="EMBL" id="GBH21725.1"/>
    </source>
</evidence>
<name>A0A2V0RHZ9_9ZZZZ</name>
<organism evidence="1">
    <name type="scientific">viral metagenome</name>
    <dbReference type="NCBI Taxonomy" id="1070528"/>
    <lineage>
        <taxon>unclassified sequences</taxon>
        <taxon>metagenomes</taxon>
        <taxon>organismal metagenomes</taxon>
    </lineage>
</organism>
<accession>A0A2V0RHZ9</accession>
<sequence>MPDERPSPTLPVTELVRHLYIRAVQTPVMQPGYSFLDASRVKDPPGDTIGSFHLVSANVSTLAECWHLVLNPARPITAEERFVMPVWLSRYRRKPVCVFTRGREINGLWACLATPDGVSFDLGHLQHITSNFVPTHHPQQANQATNTAEDIQ</sequence>